<sequence>MAQPSYRRCRKSGRSRGLMVSLLRLVCAAVAMLAMSTLARAEEGFPFGTEMTLEALPQAGSKRIPNIEIGDNGEVVLELWCKGGKGQFSVAGNTVIFVPGQIQDRSCPPAKAQADDELVAALGSVETWKRQGDGLLLIGPKPLRFRVNGN</sequence>
<reference evidence="2 3" key="1">
    <citation type="submission" date="2017-11" db="EMBL/GenBank/DDBJ databases">
        <title>Bradyrhizobium forestalis sp. nov., an efficient nitrogen-fixing bacterium isolated from nodules of forest legume species in the Amazon.</title>
        <authorList>
            <person name="Costa E.M."/>
            <person name="Guimaraes A."/>
            <person name="Carvalho T.S."/>
            <person name="Rodrigues T.L."/>
            <person name="Ribeiro P.R.A."/>
            <person name="Lebbe L."/>
            <person name="Willems A."/>
            <person name="Moreira F.M.S."/>
        </authorList>
    </citation>
    <scope>NUCLEOTIDE SEQUENCE [LARGE SCALE GENOMIC DNA]</scope>
    <source>
        <strain evidence="2 3">INPA54B</strain>
    </source>
</reference>
<dbReference type="EMBL" id="PGVG01000020">
    <property type="protein sequence ID" value="PJG52950.1"/>
    <property type="molecule type" value="Genomic_DNA"/>
</dbReference>
<dbReference type="Proteomes" id="UP000231194">
    <property type="component" value="Unassembled WGS sequence"/>
</dbReference>
<feature type="domain" description="DUF306" evidence="1">
    <location>
        <begin position="62"/>
        <end position="138"/>
    </location>
</feature>
<evidence type="ECO:0000259" key="1">
    <source>
        <dbReference type="Pfam" id="PF03724"/>
    </source>
</evidence>
<dbReference type="InterPro" id="IPR005184">
    <property type="entry name" value="DUF306_Meta_HslJ"/>
</dbReference>
<proteinExistence type="predicted"/>
<organism evidence="2 3">
    <name type="scientific">Bradyrhizobium forestalis</name>
    <dbReference type="NCBI Taxonomy" id="1419263"/>
    <lineage>
        <taxon>Bacteria</taxon>
        <taxon>Pseudomonadati</taxon>
        <taxon>Pseudomonadota</taxon>
        <taxon>Alphaproteobacteria</taxon>
        <taxon>Hyphomicrobiales</taxon>
        <taxon>Nitrobacteraceae</taxon>
        <taxon>Bradyrhizobium</taxon>
    </lineage>
</organism>
<gene>
    <name evidence="2" type="ORF">CVM73_22790</name>
</gene>
<evidence type="ECO:0000313" key="2">
    <source>
        <dbReference type="EMBL" id="PJG52950.1"/>
    </source>
</evidence>
<dbReference type="Gene3D" id="2.40.128.270">
    <property type="match status" value="1"/>
</dbReference>
<accession>A0A2M8R565</accession>
<name>A0A2M8R565_9BRAD</name>
<dbReference type="AlphaFoldDB" id="A0A2M8R565"/>
<dbReference type="OrthoDB" id="8139154at2"/>
<dbReference type="Pfam" id="PF03724">
    <property type="entry name" value="META"/>
    <property type="match status" value="1"/>
</dbReference>
<comment type="caution">
    <text evidence="2">The sequence shown here is derived from an EMBL/GenBank/DDBJ whole genome shotgun (WGS) entry which is preliminary data.</text>
</comment>
<dbReference type="InterPro" id="IPR038670">
    <property type="entry name" value="HslJ-like_sf"/>
</dbReference>
<evidence type="ECO:0000313" key="3">
    <source>
        <dbReference type="Proteomes" id="UP000231194"/>
    </source>
</evidence>
<keyword evidence="3" id="KW-1185">Reference proteome</keyword>
<protein>
    <submittedName>
        <fullName evidence="2">Heat-shock protein</fullName>
    </submittedName>
</protein>